<gene>
    <name evidence="2" type="ORF">AVDCRST_MAG59-3691</name>
</gene>
<organism evidence="2">
    <name type="scientific">uncultured Thermomicrobiales bacterium</name>
    <dbReference type="NCBI Taxonomy" id="1645740"/>
    <lineage>
        <taxon>Bacteria</taxon>
        <taxon>Pseudomonadati</taxon>
        <taxon>Thermomicrobiota</taxon>
        <taxon>Thermomicrobia</taxon>
        <taxon>Thermomicrobiales</taxon>
        <taxon>environmental samples</taxon>
    </lineage>
</organism>
<feature type="non-terminal residue" evidence="2">
    <location>
        <position position="1"/>
    </location>
</feature>
<accession>A0A6J4VB63</accession>
<protein>
    <submittedName>
        <fullName evidence="2">Uncharacterized protein</fullName>
    </submittedName>
</protein>
<evidence type="ECO:0000313" key="2">
    <source>
        <dbReference type="EMBL" id="CAA9572499.1"/>
    </source>
</evidence>
<proteinExistence type="predicted"/>
<dbReference type="EMBL" id="CADCWF010000268">
    <property type="protein sequence ID" value="CAA9572499.1"/>
    <property type="molecule type" value="Genomic_DNA"/>
</dbReference>
<evidence type="ECO:0000256" key="1">
    <source>
        <dbReference type="SAM" id="MobiDB-lite"/>
    </source>
</evidence>
<dbReference type="AlphaFoldDB" id="A0A6J4VB63"/>
<feature type="compositionally biased region" description="Basic residues" evidence="1">
    <location>
        <begin position="9"/>
        <end position="29"/>
    </location>
</feature>
<feature type="non-terminal residue" evidence="2">
    <location>
        <position position="37"/>
    </location>
</feature>
<name>A0A6J4VB63_9BACT</name>
<sequence>CPTRSGPSRCRRRPPPRRRFRSACCRRPRQSVPNGRL</sequence>
<feature type="region of interest" description="Disordered" evidence="1">
    <location>
        <begin position="1"/>
        <end position="37"/>
    </location>
</feature>
<reference evidence="2" key="1">
    <citation type="submission" date="2020-02" db="EMBL/GenBank/DDBJ databases">
        <authorList>
            <person name="Meier V. D."/>
        </authorList>
    </citation>
    <scope>NUCLEOTIDE SEQUENCE</scope>
    <source>
        <strain evidence="2">AVDCRST_MAG59</strain>
    </source>
</reference>